<feature type="region of interest" description="Disordered" evidence="6">
    <location>
        <begin position="370"/>
        <end position="389"/>
    </location>
</feature>
<dbReference type="InterPro" id="IPR002376">
    <property type="entry name" value="Formyl_transf_N"/>
</dbReference>
<dbReference type="InterPro" id="IPR041711">
    <property type="entry name" value="Met-tRNA-FMT_N"/>
</dbReference>
<evidence type="ECO:0000259" key="7">
    <source>
        <dbReference type="Pfam" id="PF00551"/>
    </source>
</evidence>
<dbReference type="GO" id="GO:0004479">
    <property type="term" value="F:methionyl-tRNA formyltransferase activity"/>
    <property type="evidence" value="ECO:0007669"/>
    <property type="project" value="UniProtKB-EC"/>
</dbReference>
<dbReference type="AlphaFoldDB" id="A0AAD5SHV6"/>
<dbReference type="Proteomes" id="UP001212841">
    <property type="component" value="Unassembled WGS sequence"/>
</dbReference>
<dbReference type="NCBIfam" id="TIGR00460">
    <property type="entry name" value="fmt"/>
    <property type="match status" value="1"/>
</dbReference>
<organism evidence="9 10">
    <name type="scientific">Rhizophlyctis rosea</name>
    <dbReference type="NCBI Taxonomy" id="64517"/>
    <lineage>
        <taxon>Eukaryota</taxon>
        <taxon>Fungi</taxon>
        <taxon>Fungi incertae sedis</taxon>
        <taxon>Chytridiomycota</taxon>
        <taxon>Chytridiomycota incertae sedis</taxon>
        <taxon>Chytridiomycetes</taxon>
        <taxon>Rhizophlyctidales</taxon>
        <taxon>Rhizophlyctidaceae</taxon>
        <taxon>Rhizophlyctis</taxon>
    </lineage>
</organism>
<evidence type="ECO:0000313" key="10">
    <source>
        <dbReference type="Proteomes" id="UP001212841"/>
    </source>
</evidence>
<evidence type="ECO:0000256" key="4">
    <source>
        <dbReference type="ARBA" id="ARBA00022679"/>
    </source>
</evidence>
<dbReference type="InterPro" id="IPR005793">
    <property type="entry name" value="Formyl_trans_C"/>
</dbReference>
<evidence type="ECO:0000259" key="8">
    <source>
        <dbReference type="Pfam" id="PF02911"/>
    </source>
</evidence>
<evidence type="ECO:0000256" key="6">
    <source>
        <dbReference type="SAM" id="MobiDB-lite"/>
    </source>
</evidence>
<keyword evidence="5" id="KW-0648">Protein biosynthesis</keyword>
<evidence type="ECO:0000256" key="5">
    <source>
        <dbReference type="ARBA" id="ARBA00022917"/>
    </source>
</evidence>
<dbReference type="InterPro" id="IPR011034">
    <property type="entry name" value="Formyl_transferase-like_C_sf"/>
</dbReference>
<dbReference type="SUPFAM" id="SSF50486">
    <property type="entry name" value="FMT C-terminal domain-like"/>
    <property type="match status" value="1"/>
</dbReference>
<feature type="domain" description="Formyl transferase C-terminal" evidence="8">
    <location>
        <begin position="248"/>
        <end position="357"/>
    </location>
</feature>
<evidence type="ECO:0000256" key="2">
    <source>
        <dbReference type="ARBA" id="ARBA00012261"/>
    </source>
</evidence>
<protein>
    <recommendedName>
        <fullName evidence="3">Methionyl-tRNA formyltransferase, mitochondrial</fullName>
        <ecNumber evidence="2">2.1.2.9</ecNumber>
    </recommendedName>
</protein>
<feature type="compositionally biased region" description="Basic and acidic residues" evidence="6">
    <location>
        <begin position="370"/>
        <end position="380"/>
    </location>
</feature>
<comment type="caution">
    <text evidence="9">The sequence shown here is derived from an EMBL/GenBank/DDBJ whole genome shotgun (WGS) entry which is preliminary data.</text>
</comment>
<keyword evidence="10" id="KW-1185">Reference proteome</keyword>
<comment type="similarity">
    <text evidence="1">Belongs to the Fmt family.</text>
</comment>
<evidence type="ECO:0000313" key="9">
    <source>
        <dbReference type="EMBL" id="KAJ3055263.1"/>
    </source>
</evidence>
<dbReference type="PANTHER" id="PTHR11138">
    <property type="entry name" value="METHIONYL-TRNA FORMYLTRANSFERASE"/>
    <property type="match status" value="1"/>
</dbReference>
<accession>A0AAD5SHV6</accession>
<name>A0AAD5SHV6_9FUNG</name>
<dbReference type="InterPro" id="IPR005794">
    <property type="entry name" value="Fmt"/>
</dbReference>
<sequence length="389" mass="43790">MFPTASYVYAVRRSVLFKRPIPTCFSQRHYNILFFGSDEFAIASLRRLLQEKDTRLDSGEKLVSAVEVVTPPDSRTGAGGGGIEAPLKKFALQNDLRVHVAPPKTLRGWKPPQLETPPGNVPFEVAIVVSFRYFLPADLIKTFSAGAFNVHPSLLPRCRGAAPIQHTILNGDTETGVSIIELHHDQFDAGRILLQTHMKISDRVFYKELHDRLAEEGAENLVTVLKNLKYHRENAKVQDEAHVTSAPKISKDMGEVDWESLTMEQIFARHRAIGTKVPLRTTYNNKPVELVTLLDPSTDLHRHEIPSKLPDVPPGTIHIRKNDPYLHVKCADGWIGITKLRFKTRHTFEMKDFYNGYQPKSGKSRFVFAEKDASGDEQKAKCVPKGLNP</sequence>
<dbReference type="SUPFAM" id="SSF53328">
    <property type="entry name" value="Formyltransferase"/>
    <property type="match status" value="1"/>
</dbReference>
<dbReference type="GO" id="GO:0005739">
    <property type="term" value="C:mitochondrion"/>
    <property type="evidence" value="ECO:0007669"/>
    <property type="project" value="TreeGrafter"/>
</dbReference>
<dbReference type="EMBL" id="JADGJD010000088">
    <property type="protein sequence ID" value="KAJ3055263.1"/>
    <property type="molecule type" value="Genomic_DNA"/>
</dbReference>
<proteinExistence type="inferred from homology"/>
<evidence type="ECO:0000256" key="3">
    <source>
        <dbReference type="ARBA" id="ARBA00014185"/>
    </source>
</evidence>
<dbReference type="CDD" id="cd08646">
    <property type="entry name" value="FMT_core_Met-tRNA-FMT_N"/>
    <property type="match status" value="1"/>
</dbReference>
<feature type="domain" description="Formyl transferase N-terminal" evidence="7">
    <location>
        <begin position="55"/>
        <end position="225"/>
    </location>
</feature>
<dbReference type="Pfam" id="PF02911">
    <property type="entry name" value="Formyl_trans_C"/>
    <property type="match status" value="1"/>
</dbReference>
<gene>
    <name evidence="9" type="ORF">HK097_011065</name>
</gene>
<dbReference type="Pfam" id="PF00551">
    <property type="entry name" value="Formyl_trans_N"/>
    <property type="match status" value="1"/>
</dbReference>
<reference evidence="9" key="1">
    <citation type="submission" date="2020-05" db="EMBL/GenBank/DDBJ databases">
        <title>Phylogenomic resolution of chytrid fungi.</title>
        <authorList>
            <person name="Stajich J.E."/>
            <person name="Amses K."/>
            <person name="Simmons R."/>
            <person name="Seto K."/>
            <person name="Myers J."/>
            <person name="Bonds A."/>
            <person name="Quandt C.A."/>
            <person name="Barry K."/>
            <person name="Liu P."/>
            <person name="Grigoriev I."/>
            <person name="Longcore J.E."/>
            <person name="James T.Y."/>
        </authorList>
    </citation>
    <scope>NUCLEOTIDE SEQUENCE</scope>
    <source>
        <strain evidence="9">JEL0318</strain>
    </source>
</reference>
<dbReference type="EC" id="2.1.2.9" evidence="2"/>
<evidence type="ECO:0000256" key="1">
    <source>
        <dbReference type="ARBA" id="ARBA00010699"/>
    </source>
</evidence>
<dbReference type="Gene3D" id="3.40.50.12230">
    <property type="match status" value="1"/>
</dbReference>
<dbReference type="PANTHER" id="PTHR11138:SF5">
    <property type="entry name" value="METHIONYL-TRNA FORMYLTRANSFERASE, MITOCHONDRIAL"/>
    <property type="match status" value="1"/>
</dbReference>
<keyword evidence="4" id="KW-0808">Transferase</keyword>
<dbReference type="InterPro" id="IPR036477">
    <property type="entry name" value="Formyl_transf_N_sf"/>
</dbReference>